<dbReference type="RefSeq" id="WP_136424492.1">
    <property type="nucleotide sequence ID" value="NZ_SSSN01000007.1"/>
</dbReference>
<dbReference type="OrthoDB" id="4822274at2"/>
<proteinExistence type="predicted"/>
<dbReference type="Proteomes" id="UP000307380">
    <property type="component" value="Unassembled WGS sequence"/>
</dbReference>
<evidence type="ECO:0000313" key="1">
    <source>
        <dbReference type="EMBL" id="THG33853.1"/>
    </source>
</evidence>
<protein>
    <recommendedName>
        <fullName evidence="3">DUF2092 domain-containing protein</fullName>
    </recommendedName>
</protein>
<comment type="caution">
    <text evidence="1">The sequence shown here is derived from an EMBL/GenBank/DDBJ whole genome shotgun (WGS) entry which is preliminary data.</text>
</comment>
<accession>A0A4S4FT73</accession>
<dbReference type="Gene3D" id="2.50.20.10">
    <property type="entry name" value="Lipoprotein localisation LolA/LolB/LppX"/>
    <property type="match status" value="1"/>
</dbReference>
<name>A0A4S4FT73_9MICO</name>
<evidence type="ECO:0008006" key="3">
    <source>
        <dbReference type="Google" id="ProtNLM"/>
    </source>
</evidence>
<dbReference type="EMBL" id="SSSN01000007">
    <property type="protein sequence ID" value="THG33853.1"/>
    <property type="molecule type" value="Genomic_DNA"/>
</dbReference>
<dbReference type="PANTHER" id="PTHR37507:SF2">
    <property type="entry name" value="SPORULATION PROTEIN YDCC"/>
    <property type="match status" value="1"/>
</dbReference>
<dbReference type="AlphaFoldDB" id="A0A4S4FT73"/>
<dbReference type="SUPFAM" id="SSF89392">
    <property type="entry name" value="Prokaryotic lipoproteins and lipoprotein localization factors"/>
    <property type="match status" value="1"/>
</dbReference>
<dbReference type="InterPro" id="IPR029046">
    <property type="entry name" value="LolA/LolB/LppX"/>
</dbReference>
<sequence>MTRRWTKWVPALAIPAVVIVGAVMVPLQAGAAGDLPDKTPQQLLEFAASSKVDALSGTLEQTSNLGLPDLSSITSSMSGSGASGASGEDVSQALDLVTGSHTARVFIDGSDARMQVMDQLAERDIVASPDGVWFYDSDKQSAVHLTGSAQKKAADLTAPTPQTIANSVLGKIGDTARVTVGKDGSVAGRPAYKLVVTPKDADTLIGFISLSIDADTGLALAAQVNAKGSSDPAFKLAFTQVTLAAPDASLFDFTPPAGTDVTEKALPASGGSGEHAKGERAAGIATVGTGWSTVAVVPAAQVPADVLSSPMLKSVTTAVTGGRLISTALVNVLIADDGRVLVGSVTPDRLLAAAAGS</sequence>
<organism evidence="1 2">
    <name type="scientific">Orlajensenia flava</name>
    <dbReference type="NCBI Taxonomy" id="2565934"/>
    <lineage>
        <taxon>Bacteria</taxon>
        <taxon>Bacillati</taxon>
        <taxon>Actinomycetota</taxon>
        <taxon>Actinomycetes</taxon>
        <taxon>Micrococcales</taxon>
        <taxon>Microbacteriaceae</taxon>
        <taxon>Orlajensenia</taxon>
    </lineage>
</organism>
<gene>
    <name evidence="1" type="ORF">E6C70_10415</name>
</gene>
<reference evidence="1 2" key="1">
    <citation type="submission" date="2019-04" db="EMBL/GenBank/DDBJ databases">
        <authorList>
            <person name="Jiang L."/>
        </authorList>
    </citation>
    <scope>NUCLEOTIDE SEQUENCE [LARGE SCALE GENOMIC DNA]</scope>
    <source>
        <strain evidence="1 2">YIM 131861</strain>
    </source>
</reference>
<dbReference type="PANTHER" id="PTHR37507">
    <property type="entry name" value="SPORULATION PROTEIN YDCC"/>
    <property type="match status" value="1"/>
</dbReference>
<keyword evidence="2" id="KW-1185">Reference proteome</keyword>
<evidence type="ECO:0000313" key="2">
    <source>
        <dbReference type="Proteomes" id="UP000307380"/>
    </source>
</evidence>
<dbReference type="InterPro" id="IPR052944">
    <property type="entry name" value="Sporulation_related"/>
</dbReference>